<gene>
    <name evidence="2" type="ORF">KQX54_005049</name>
</gene>
<keyword evidence="1" id="KW-0812">Transmembrane</keyword>
<proteinExistence type="predicted"/>
<protein>
    <submittedName>
        <fullName evidence="2">Uncharacterized protein</fullName>
    </submittedName>
</protein>
<sequence>MSQVRRGDGDDKTAGWVARLAQLFLLLLLLLLLLKHRLFSWPCRVLIRGRGRHCLIFLTVGMLATNRASKPAKLTSIADIRHQDAALFCTHNTQNSSLVFAASCPRAMNPEQVAPLDVHLLHSPLRSLSPPTERDYTKLFYLNIILETKIQPKFRRASVPSSVGTPSIGVHQSSRRTLDRTVLTLLGVPSYSSCGSSFLNLFILLYAYFSTTKAMLATLALGPYP</sequence>
<accession>A0AAV7J4C8</accession>
<organism evidence="2 3">
    <name type="scientific">Cotesia glomerata</name>
    <name type="common">Lepidopteran parasitic wasp</name>
    <name type="synonym">Apanteles glomeratus</name>
    <dbReference type="NCBI Taxonomy" id="32391"/>
    <lineage>
        <taxon>Eukaryota</taxon>
        <taxon>Metazoa</taxon>
        <taxon>Ecdysozoa</taxon>
        <taxon>Arthropoda</taxon>
        <taxon>Hexapoda</taxon>
        <taxon>Insecta</taxon>
        <taxon>Pterygota</taxon>
        <taxon>Neoptera</taxon>
        <taxon>Endopterygota</taxon>
        <taxon>Hymenoptera</taxon>
        <taxon>Apocrita</taxon>
        <taxon>Ichneumonoidea</taxon>
        <taxon>Braconidae</taxon>
        <taxon>Microgastrinae</taxon>
        <taxon>Cotesia</taxon>
    </lineage>
</organism>
<dbReference type="AlphaFoldDB" id="A0AAV7J4C8"/>
<dbReference type="EMBL" id="JAHXZJ010000001">
    <property type="protein sequence ID" value="KAH0566876.1"/>
    <property type="molecule type" value="Genomic_DNA"/>
</dbReference>
<evidence type="ECO:0000313" key="3">
    <source>
        <dbReference type="Proteomes" id="UP000826195"/>
    </source>
</evidence>
<reference evidence="2 3" key="1">
    <citation type="journal article" date="2021" name="J. Hered.">
        <title>A chromosome-level genome assembly of the parasitoid wasp, Cotesia glomerata (Hymenoptera: Braconidae).</title>
        <authorList>
            <person name="Pinto B.J."/>
            <person name="Weis J.J."/>
            <person name="Gamble T."/>
            <person name="Ode P.J."/>
            <person name="Paul R."/>
            <person name="Zaspel J.M."/>
        </authorList>
    </citation>
    <scope>NUCLEOTIDE SEQUENCE [LARGE SCALE GENOMIC DNA]</scope>
    <source>
        <strain evidence="2">CgM1</strain>
    </source>
</reference>
<name>A0AAV7J4C8_COTGL</name>
<feature type="transmembrane region" description="Helical" evidence="1">
    <location>
        <begin position="16"/>
        <end position="34"/>
    </location>
</feature>
<keyword evidence="3" id="KW-1185">Reference proteome</keyword>
<comment type="caution">
    <text evidence="2">The sequence shown here is derived from an EMBL/GenBank/DDBJ whole genome shotgun (WGS) entry which is preliminary data.</text>
</comment>
<keyword evidence="1" id="KW-0472">Membrane</keyword>
<keyword evidence="1" id="KW-1133">Transmembrane helix</keyword>
<evidence type="ECO:0000256" key="1">
    <source>
        <dbReference type="SAM" id="Phobius"/>
    </source>
</evidence>
<dbReference type="Proteomes" id="UP000826195">
    <property type="component" value="Unassembled WGS sequence"/>
</dbReference>
<feature type="transmembrane region" description="Helical" evidence="1">
    <location>
        <begin position="182"/>
        <end position="209"/>
    </location>
</feature>
<evidence type="ECO:0000313" key="2">
    <source>
        <dbReference type="EMBL" id="KAH0566876.1"/>
    </source>
</evidence>